<proteinExistence type="predicted"/>
<comment type="caution">
    <text evidence="1">The sequence shown here is derived from an EMBL/GenBank/DDBJ whole genome shotgun (WGS) entry which is preliminary data.</text>
</comment>
<organism evidence="1 2">
    <name type="scientific">Microtus ochrogaster</name>
    <name type="common">Prairie vole</name>
    <dbReference type="NCBI Taxonomy" id="79684"/>
    <lineage>
        <taxon>Eukaryota</taxon>
        <taxon>Metazoa</taxon>
        <taxon>Chordata</taxon>
        <taxon>Craniata</taxon>
        <taxon>Vertebrata</taxon>
        <taxon>Euteleostomi</taxon>
        <taxon>Mammalia</taxon>
        <taxon>Eutheria</taxon>
        <taxon>Euarchontoglires</taxon>
        <taxon>Glires</taxon>
        <taxon>Rodentia</taxon>
        <taxon>Myomorpha</taxon>
        <taxon>Muroidea</taxon>
        <taxon>Cricetidae</taxon>
        <taxon>Arvicolinae</taxon>
        <taxon>Microtus</taxon>
    </lineage>
</organism>
<dbReference type="PRINTS" id="PR01692">
    <property type="entry name" value="LIPOCALINIMR"/>
</dbReference>
<dbReference type="AlphaFoldDB" id="A0A8J6GEE7"/>
<gene>
    <name evidence="1" type="ORF">LTLLF_166505</name>
</gene>
<protein>
    <submittedName>
        <fullName evidence="1">Uncharacterized protein</fullName>
    </submittedName>
</protein>
<accession>A0A8J6GEE7</accession>
<dbReference type="Proteomes" id="UP000710432">
    <property type="component" value="Unassembled WGS sequence"/>
</dbReference>
<dbReference type="EMBL" id="JAATJU010023291">
    <property type="protein sequence ID" value="KAH0508263.1"/>
    <property type="molecule type" value="Genomic_DNA"/>
</dbReference>
<name>A0A8J6GEE7_MICOH</name>
<evidence type="ECO:0000313" key="2">
    <source>
        <dbReference type="Proteomes" id="UP000710432"/>
    </source>
</evidence>
<evidence type="ECO:0000313" key="1">
    <source>
        <dbReference type="EMBL" id="KAH0508263.1"/>
    </source>
</evidence>
<dbReference type="InterPro" id="IPR008075">
    <property type="entry name" value="LIMR"/>
</dbReference>
<reference evidence="1" key="1">
    <citation type="submission" date="2020-03" db="EMBL/GenBank/DDBJ databases">
        <title>Studies in the Genomics of Life Span.</title>
        <authorList>
            <person name="Glass D."/>
        </authorList>
    </citation>
    <scope>NUCLEOTIDE SEQUENCE</scope>
    <source>
        <strain evidence="1">LTLLF</strain>
        <tissue evidence="1">Muscle</tissue>
    </source>
</reference>
<sequence length="164" mass="17509">MFLMAEFTTTVSSEDVPVNKVVLELCACILVVTLGARLLLPFPASPSTAVCCGHPAAESLVTSSGCLTGNSRTVFPYSPTCPSSSSCPLDISPWSLRALLAPERCPGPGLMAVVLVLLVALYQPQWTTTRPAANHPMTSGGHVLRYLYSHISFLEVLLLMVYTP</sequence>